<feature type="compositionally biased region" description="Low complexity" evidence="1">
    <location>
        <begin position="1"/>
        <end position="38"/>
    </location>
</feature>
<feature type="compositionally biased region" description="Basic residues" evidence="1">
    <location>
        <begin position="57"/>
        <end position="66"/>
    </location>
</feature>
<protein>
    <recommendedName>
        <fullName evidence="2">D-alanyl-D-alanine carboxypeptidase-like core domain-containing protein</fullName>
    </recommendedName>
</protein>
<dbReference type="PANTHER" id="PTHR34385">
    <property type="entry name" value="D-ALANYL-D-ALANINE CARBOXYPEPTIDASE"/>
    <property type="match status" value="1"/>
</dbReference>
<proteinExistence type="predicted"/>
<sequence>MTTRPQQPRAPRPGAHRGSASSSAPADPRPVPADVSPAHGDRGHAADPGPGAADHRAAHRRPRRASRVAQVASVAVLGGLLAAVALQDAPGGPAPEAAPERPAPAARAEAPEPTARESASGPSSAGGARLDPVPAPAPTGIAAPGRTTPSVPPVDVPATPGTLAPPARVGLDLTLHPTDDPASPWVVVNKVRPLTPADWAPGDLVVVQGYQVRPAVAEPLAQLLTAAAADGVTFPIHSAYRSHAYQQGVHADWAARVGQARADEVSARPGHSEHQTGLAVDLGSSTRPECDFQDCYAETDEGRWLAARAGEFGFVVRYTAENRGVTGYAPEGWHLRWVGTELVAEMERRGVTTLEELFGVPGGATYPG</sequence>
<dbReference type="Pfam" id="PF02557">
    <property type="entry name" value="VanY"/>
    <property type="match status" value="1"/>
</dbReference>
<feature type="region of interest" description="Disordered" evidence="1">
    <location>
        <begin position="1"/>
        <end position="69"/>
    </location>
</feature>
<dbReference type="InterPro" id="IPR009045">
    <property type="entry name" value="Zn_M74/Hedgehog-like"/>
</dbReference>
<gene>
    <name evidence="3" type="ORF">Cpa01nite_03850</name>
</gene>
<feature type="region of interest" description="Disordered" evidence="1">
    <location>
        <begin position="88"/>
        <end position="162"/>
    </location>
</feature>
<evidence type="ECO:0000313" key="4">
    <source>
        <dbReference type="Proteomes" id="UP000642125"/>
    </source>
</evidence>
<organism evidence="3 4">
    <name type="scientific">Cellulomonas pakistanensis</name>
    <dbReference type="NCBI Taxonomy" id="992287"/>
    <lineage>
        <taxon>Bacteria</taxon>
        <taxon>Bacillati</taxon>
        <taxon>Actinomycetota</taxon>
        <taxon>Actinomycetes</taxon>
        <taxon>Micrococcales</taxon>
        <taxon>Cellulomonadaceae</taxon>
        <taxon>Cellulomonas</taxon>
    </lineage>
</organism>
<dbReference type="Proteomes" id="UP000642125">
    <property type="component" value="Unassembled WGS sequence"/>
</dbReference>
<dbReference type="InterPro" id="IPR058193">
    <property type="entry name" value="VanY/YodJ_core_dom"/>
</dbReference>
<feature type="compositionally biased region" description="Low complexity" evidence="1">
    <location>
        <begin position="88"/>
        <end position="97"/>
    </location>
</feature>
<dbReference type="Gene3D" id="3.30.1380.10">
    <property type="match status" value="1"/>
</dbReference>
<dbReference type="InterPro" id="IPR052179">
    <property type="entry name" value="DD-CPase-like"/>
</dbReference>
<dbReference type="InterPro" id="IPR003709">
    <property type="entry name" value="VanY-like_core_dom"/>
</dbReference>
<evidence type="ECO:0000313" key="3">
    <source>
        <dbReference type="EMBL" id="GIG35004.1"/>
    </source>
</evidence>
<dbReference type="GO" id="GO:0008233">
    <property type="term" value="F:peptidase activity"/>
    <property type="evidence" value="ECO:0007669"/>
    <property type="project" value="InterPro"/>
</dbReference>
<dbReference type="PANTHER" id="PTHR34385:SF1">
    <property type="entry name" value="PEPTIDOGLYCAN L-ALANYL-D-GLUTAMATE ENDOPEPTIDASE CWLK"/>
    <property type="match status" value="1"/>
</dbReference>
<dbReference type="SUPFAM" id="SSF55166">
    <property type="entry name" value="Hedgehog/DD-peptidase"/>
    <property type="match status" value="1"/>
</dbReference>
<evidence type="ECO:0000259" key="2">
    <source>
        <dbReference type="Pfam" id="PF02557"/>
    </source>
</evidence>
<dbReference type="AlphaFoldDB" id="A0A919U4F3"/>
<dbReference type="CDD" id="cd14852">
    <property type="entry name" value="LD-carboxypeptidase"/>
    <property type="match status" value="1"/>
</dbReference>
<name>A0A919U4F3_9CELL</name>
<keyword evidence="4" id="KW-1185">Reference proteome</keyword>
<accession>A0A919U4F3</accession>
<reference evidence="3" key="1">
    <citation type="submission" date="2021-01" db="EMBL/GenBank/DDBJ databases">
        <title>Whole genome shotgun sequence of Cellulomonas pakistanensis NBRC 110800.</title>
        <authorList>
            <person name="Komaki H."/>
            <person name="Tamura T."/>
        </authorList>
    </citation>
    <scope>NUCLEOTIDE SEQUENCE</scope>
    <source>
        <strain evidence="3">NBRC 110800</strain>
    </source>
</reference>
<dbReference type="GO" id="GO:0006508">
    <property type="term" value="P:proteolysis"/>
    <property type="evidence" value="ECO:0007669"/>
    <property type="project" value="InterPro"/>
</dbReference>
<feature type="compositionally biased region" description="Low complexity" evidence="1">
    <location>
        <begin position="138"/>
        <end position="149"/>
    </location>
</feature>
<evidence type="ECO:0000256" key="1">
    <source>
        <dbReference type="SAM" id="MobiDB-lite"/>
    </source>
</evidence>
<feature type="compositionally biased region" description="Low complexity" evidence="1">
    <location>
        <begin position="103"/>
        <end position="128"/>
    </location>
</feature>
<feature type="domain" description="D-alanyl-D-alanine carboxypeptidase-like core" evidence="2">
    <location>
        <begin position="211"/>
        <end position="339"/>
    </location>
</feature>
<comment type="caution">
    <text evidence="3">The sequence shown here is derived from an EMBL/GenBank/DDBJ whole genome shotgun (WGS) entry which is preliminary data.</text>
</comment>
<dbReference type="EMBL" id="BONO01000002">
    <property type="protein sequence ID" value="GIG35004.1"/>
    <property type="molecule type" value="Genomic_DNA"/>
</dbReference>